<sequence>MDDLPCSEASERNKRPILQVLAGLLHEGPVYAFEIGSGTGQHATFFAAAHPQWRWQPTELPENLGILEQRCERSGLENILPPMGFEVGESDVPDSLQNGCDLVFTANTLHIMLSERLPFFFHSAGRLLKPQGLLVCYGPFMENAEHNSASNHEFDVALRAQGCGGIPDIRQLELLADANDLRFQEQIHLPANNRVLVFQKLATFD</sequence>
<evidence type="ECO:0000313" key="2">
    <source>
        <dbReference type="Proteomes" id="UP001501337"/>
    </source>
</evidence>
<organism evidence="1 2">
    <name type="scientific">Allohahella marinimesophila</name>
    <dbReference type="NCBI Taxonomy" id="1054972"/>
    <lineage>
        <taxon>Bacteria</taxon>
        <taxon>Pseudomonadati</taxon>
        <taxon>Pseudomonadota</taxon>
        <taxon>Gammaproteobacteria</taxon>
        <taxon>Oceanospirillales</taxon>
        <taxon>Hahellaceae</taxon>
        <taxon>Allohahella</taxon>
    </lineage>
</organism>
<dbReference type="GO" id="GO:0032259">
    <property type="term" value="P:methylation"/>
    <property type="evidence" value="ECO:0007669"/>
    <property type="project" value="UniProtKB-KW"/>
</dbReference>
<dbReference type="Gene3D" id="3.40.50.150">
    <property type="entry name" value="Vaccinia Virus protein VP39"/>
    <property type="match status" value="1"/>
</dbReference>
<evidence type="ECO:0000313" key="1">
    <source>
        <dbReference type="EMBL" id="GAA3970387.1"/>
    </source>
</evidence>
<dbReference type="EMBL" id="BAABBO010000012">
    <property type="protein sequence ID" value="GAA3970387.1"/>
    <property type="molecule type" value="Genomic_DNA"/>
</dbReference>
<protein>
    <submittedName>
        <fullName evidence="1">Class I SAM-dependent methyltransferase</fullName>
    </submittedName>
</protein>
<dbReference type="RefSeq" id="WP_344807790.1">
    <property type="nucleotide sequence ID" value="NZ_BAABBO010000012.1"/>
</dbReference>
<proteinExistence type="predicted"/>
<dbReference type="GO" id="GO:0008168">
    <property type="term" value="F:methyltransferase activity"/>
    <property type="evidence" value="ECO:0007669"/>
    <property type="project" value="UniProtKB-KW"/>
</dbReference>
<accession>A0ABP7PS77</accession>
<dbReference type="PANTHER" id="PTHR20974:SF0">
    <property type="entry name" value="UPF0585 PROTEIN CG18661"/>
    <property type="match status" value="1"/>
</dbReference>
<dbReference type="InterPro" id="IPR029063">
    <property type="entry name" value="SAM-dependent_MTases_sf"/>
</dbReference>
<keyword evidence="1" id="KW-0489">Methyltransferase</keyword>
<dbReference type="InterPro" id="IPR010342">
    <property type="entry name" value="DUF938"/>
</dbReference>
<dbReference type="PANTHER" id="PTHR20974">
    <property type="entry name" value="UPF0585 PROTEIN CG18661"/>
    <property type="match status" value="1"/>
</dbReference>
<keyword evidence="2" id="KW-1185">Reference proteome</keyword>
<dbReference type="SUPFAM" id="SSF53335">
    <property type="entry name" value="S-adenosyl-L-methionine-dependent methyltransferases"/>
    <property type="match status" value="1"/>
</dbReference>
<name>A0ABP7PS77_9GAMM</name>
<dbReference type="Proteomes" id="UP001501337">
    <property type="component" value="Unassembled WGS sequence"/>
</dbReference>
<keyword evidence="1" id="KW-0808">Transferase</keyword>
<reference evidence="2" key="1">
    <citation type="journal article" date="2019" name="Int. J. Syst. Evol. Microbiol.">
        <title>The Global Catalogue of Microorganisms (GCM) 10K type strain sequencing project: providing services to taxonomists for standard genome sequencing and annotation.</title>
        <authorList>
            <consortium name="The Broad Institute Genomics Platform"/>
            <consortium name="The Broad Institute Genome Sequencing Center for Infectious Disease"/>
            <person name="Wu L."/>
            <person name="Ma J."/>
        </authorList>
    </citation>
    <scope>NUCLEOTIDE SEQUENCE [LARGE SCALE GENOMIC DNA]</scope>
    <source>
        <strain evidence="2">JCM 17555</strain>
    </source>
</reference>
<dbReference type="Pfam" id="PF06080">
    <property type="entry name" value="DUF938"/>
    <property type="match status" value="1"/>
</dbReference>
<comment type="caution">
    <text evidence="1">The sequence shown here is derived from an EMBL/GenBank/DDBJ whole genome shotgun (WGS) entry which is preliminary data.</text>
</comment>
<gene>
    <name evidence="1" type="ORF">GCM10022278_30010</name>
</gene>